<feature type="compositionally biased region" description="Pro residues" evidence="3">
    <location>
        <begin position="462"/>
        <end position="479"/>
    </location>
</feature>
<dbReference type="InterPro" id="IPR056522">
    <property type="entry name" value="KIAA2026_hel"/>
</dbReference>
<dbReference type="InterPro" id="IPR001487">
    <property type="entry name" value="Bromodomain"/>
</dbReference>
<sequence>MNAAATSFQCPLPPPQPGAVEAIVDGERYDEDDSGSEDDVIDVLSADHCTGEHSYTMQMPPSMLLEEERRRVYESPELQAARRLVDWLDSPACRKYSAPFLDPLDIEQRPAYLRVVRQPMCLSRVRAGLDSRSYAGITEVVRDVRLILENCYRFYGPQHHLTKKALRLETVLEQKLALLPRELREKTTLEATTLENRDLGAQRAGRRARLTSQLPTGGESSALLQLVKAEKAAQAREERLKQREERRVEKEVAQQAIIDWENSTFGPGLAELSHHWEVPQLCQFLRLSQEPLQLPDVTIAEVERSLLMPKKSSLLSLLMTCLLVAPQQRPKTLLQHPMPYRVWNERLRCRLQNWYRTYVGSQRNFLKVFEAHGLEEQFFTIMGETDPMENKDFHELDLLQRVWLLKALCDHKLGQHRRVQEYMAEQEADRLREAFLGEDSVGRRYIHFPCMAEPRVYRVLLPQPPPTPEREPSPPPQPTPKASHKSKKKGRQQRSSSRRSSRHKKVSALAFDVGSLRLIRKCVGSMTRWAKASAAVAVKEECEDEEQKMNEMDTEAKPVESELVEGKPESADATTASGEEKTASTEETPTPADAEPAPADAEQAAKEEPTSKVEAEEAKEEKAPPDFETVVTSVADLRVLIASLTESSSSNSSNSNDNAIDEKRPATRRGSAEAAKVVEGAEQLLLEQLQILLSEWEAEEAAFQQADAALRTRLHREWHQPDTQDIHGSEDAVDSWTMHYKDECLDEDSSSDESVSQEEYNDNGDDQEEEVDMQEDGKDSSGWRVLRKRKIALALPNGLSNSDEEVAPSQPSSQPAAQPPSQPSKVTCCQASTQTVSPIPTPPRSVPAVSREPVAKATVPHILARNSTSTMLSTVTPSSTTWIRPFARSQESVPEAQSFPLANDVIMEDICRQDREQRPSQKAVLVPAVDNSGQEILLHVEYTTLDEASLGNNLQSLPLPTAPPVGQSYSTTMTAAQDYTSALSGMQNISASSTVMQNLQMAPPVVQNVPVVQSLMQALPVSTSTMNIPSMPSLVQTLASSAEDVSAVSSLVQTSPVTASTMELSVAPSLMQTLPVSSSVVQPSVPMPACVQNHRREGPNARNRALPWWKHSNTPSTTKIKEIPPLAPIAAPRKIFKSRNTAAVSNNVCSGTDGVVGMASSGVHTSRSDTFLSSQQHQQLIGSNGSQQLVFVVPQSPPKQQQQQQQVVLQQPEVPAMSQDMIGQLIPMAQAPSADDSQQAATTMLLQATMQNTMQTPILLLTSDGRLLQVVQQPS</sequence>
<dbReference type="Gene3D" id="1.20.920.10">
    <property type="entry name" value="Bromodomain-like"/>
    <property type="match status" value="1"/>
</dbReference>
<gene>
    <name evidence="5" type="ORF">HPB52_014138</name>
</gene>
<dbReference type="Pfam" id="PF23450">
    <property type="entry name" value="KIAA2026_hel"/>
    <property type="match status" value="1"/>
</dbReference>
<feature type="compositionally biased region" description="Basic and acidic residues" evidence="3">
    <location>
        <begin position="547"/>
        <end position="570"/>
    </location>
</feature>
<dbReference type="AlphaFoldDB" id="A0A9D4SNL8"/>
<feature type="region of interest" description="Disordered" evidence="3">
    <location>
        <begin position="745"/>
        <end position="782"/>
    </location>
</feature>
<evidence type="ECO:0000256" key="2">
    <source>
        <dbReference type="PROSITE-ProRule" id="PRU00035"/>
    </source>
</evidence>
<dbReference type="InterPro" id="IPR040214">
    <property type="entry name" value="BRD10"/>
</dbReference>
<reference evidence="5" key="2">
    <citation type="submission" date="2021-09" db="EMBL/GenBank/DDBJ databases">
        <authorList>
            <person name="Jia N."/>
            <person name="Wang J."/>
            <person name="Shi W."/>
            <person name="Du L."/>
            <person name="Sun Y."/>
            <person name="Zhan W."/>
            <person name="Jiang J."/>
            <person name="Wang Q."/>
            <person name="Zhang B."/>
            <person name="Ji P."/>
            <person name="Sakyi L.B."/>
            <person name="Cui X."/>
            <person name="Yuan T."/>
            <person name="Jiang B."/>
            <person name="Yang W."/>
            <person name="Lam T.T.-Y."/>
            <person name="Chang Q."/>
            <person name="Ding S."/>
            <person name="Wang X."/>
            <person name="Zhu J."/>
            <person name="Ruan X."/>
            <person name="Zhao L."/>
            <person name="Wei J."/>
            <person name="Que T."/>
            <person name="Du C."/>
            <person name="Cheng J."/>
            <person name="Dai P."/>
            <person name="Han X."/>
            <person name="Huang E."/>
            <person name="Gao Y."/>
            <person name="Liu J."/>
            <person name="Shao H."/>
            <person name="Ye R."/>
            <person name="Li L."/>
            <person name="Wei W."/>
            <person name="Wang X."/>
            <person name="Wang C."/>
            <person name="Huo Q."/>
            <person name="Li W."/>
            <person name="Guo W."/>
            <person name="Chen H."/>
            <person name="Chen S."/>
            <person name="Zhou L."/>
            <person name="Zhou L."/>
            <person name="Ni X."/>
            <person name="Tian J."/>
            <person name="Zhou Y."/>
            <person name="Sheng Y."/>
            <person name="Liu T."/>
            <person name="Pan Y."/>
            <person name="Xia L."/>
            <person name="Li J."/>
            <person name="Zhao F."/>
            <person name="Cao W."/>
        </authorList>
    </citation>
    <scope>NUCLEOTIDE SEQUENCE</scope>
    <source>
        <strain evidence="5">Rsan-2018</strain>
        <tissue evidence="5">Larvae</tissue>
    </source>
</reference>
<dbReference type="Pfam" id="PF00439">
    <property type="entry name" value="Bromodomain"/>
    <property type="match status" value="1"/>
</dbReference>
<dbReference type="PANTHER" id="PTHR31095:SF3">
    <property type="entry name" value="RIKEN CDNA 9930021J03 GENE"/>
    <property type="match status" value="1"/>
</dbReference>
<evidence type="ECO:0000256" key="1">
    <source>
        <dbReference type="ARBA" id="ARBA00023117"/>
    </source>
</evidence>
<dbReference type="CDD" id="cd04369">
    <property type="entry name" value="Bromodomain"/>
    <property type="match status" value="1"/>
</dbReference>
<dbReference type="SMART" id="SM00297">
    <property type="entry name" value="BROMO"/>
    <property type="match status" value="1"/>
</dbReference>
<feature type="compositionally biased region" description="Low complexity" evidence="3">
    <location>
        <begin position="647"/>
        <end position="656"/>
    </location>
</feature>
<dbReference type="SUPFAM" id="SSF47370">
    <property type="entry name" value="Bromodomain"/>
    <property type="match status" value="1"/>
</dbReference>
<feature type="compositionally biased region" description="Basic and acidic residues" evidence="3">
    <location>
        <begin position="603"/>
        <end position="625"/>
    </location>
</feature>
<reference evidence="5" key="1">
    <citation type="journal article" date="2020" name="Cell">
        <title>Large-Scale Comparative Analyses of Tick Genomes Elucidate Their Genetic Diversity and Vector Capacities.</title>
        <authorList>
            <consortium name="Tick Genome and Microbiome Consortium (TIGMIC)"/>
            <person name="Jia N."/>
            <person name="Wang J."/>
            <person name="Shi W."/>
            <person name="Du L."/>
            <person name="Sun Y."/>
            <person name="Zhan W."/>
            <person name="Jiang J.F."/>
            <person name="Wang Q."/>
            <person name="Zhang B."/>
            <person name="Ji P."/>
            <person name="Bell-Sakyi L."/>
            <person name="Cui X.M."/>
            <person name="Yuan T.T."/>
            <person name="Jiang B.G."/>
            <person name="Yang W.F."/>
            <person name="Lam T.T."/>
            <person name="Chang Q.C."/>
            <person name="Ding S.J."/>
            <person name="Wang X.J."/>
            <person name="Zhu J.G."/>
            <person name="Ruan X.D."/>
            <person name="Zhao L."/>
            <person name="Wei J.T."/>
            <person name="Ye R.Z."/>
            <person name="Que T.C."/>
            <person name="Du C.H."/>
            <person name="Zhou Y.H."/>
            <person name="Cheng J.X."/>
            <person name="Dai P.F."/>
            <person name="Guo W.B."/>
            <person name="Han X.H."/>
            <person name="Huang E.J."/>
            <person name="Li L.F."/>
            <person name="Wei W."/>
            <person name="Gao Y.C."/>
            <person name="Liu J.Z."/>
            <person name="Shao H.Z."/>
            <person name="Wang X."/>
            <person name="Wang C.C."/>
            <person name="Yang T.C."/>
            <person name="Huo Q.B."/>
            <person name="Li W."/>
            <person name="Chen H.Y."/>
            <person name="Chen S.E."/>
            <person name="Zhou L.G."/>
            <person name="Ni X.B."/>
            <person name="Tian J.H."/>
            <person name="Sheng Y."/>
            <person name="Liu T."/>
            <person name="Pan Y.S."/>
            <person name="Xia L.Y."/>
            <person name="Li J."/>
            <person name="Zhao F."/>
            <person name="Cao W.C."/>
        </authorList>
    </citation>
    <scope>NUCLEOTIDE SEQUENCE</scope>
    <source>
        <strain evidence="5">Rsan-2018</strain>
    </source>
</reference>
<feature type="compositionally biased region" description="Polar residues" evidence="3">
    <location>
        <begin position="825"/>
        <end position="838"/>
    </location>
</feature>
<keyword evidence="6" id="KW-1185">Reference proteome</keyword>
<dbReference type="PROSITE" id="PS50014">
    <property type="entry name" value="BROMODOMAIN_2"/>
    <property type="match status" value="1"/>
</dbReference>
<organism evidence="5 6">
    <name type="scientific">Rhipicephalus sanguineus</name>
    <name type="common">Brown dog tick</name>
    <name type="synonym">Ixodes sanguineus</name>
    <dbReference type="NCBI Taxonomy" id="34632"/>
    <lineage>
        <taxon>Eukaryota</taxon>
        <taxon>Metazoa</taxon>
        <taxon>Ecdysozoa</taxon>
        <taxon>Arthropoda</taxon>
        <taxon>Chelicerata</taxon>
        <taxon>Arachnida</taxon>
        <taxon>Acari</taxon>
        <taxon>Parasitiformes</taxon>
        <taxon>Ixodida</taxon>
        <taxon>Ixodoidea</taxon>
        <taxon>Ixodidae</taxon>
        <taxon>Rhipicephalinae</taxon>
        <taxon>Rhipicephalus</taxon>
        <taxon>Rhipicephalus</taxon>
    </lineage>
</organism>
<feature type="compositionally biased region" description="Acidic residues" evidence="3">
    <location>
        <begin position="745"/>
        <end position="774"/>
    </location>
</feature>
<feature type="region of interest" description="Disordered" evidence="3">
    <location>
        <begin position="534"/>
        <end position="629"/>
    </location>
</feature>
<dbReference type="VEuPathDB" id="VectorBase:RSAN_038533"/>
<comment type="caution">
    <text evidence="5">The sequence shown here is derived from an EMBL/GenBank/DDBJ whole genome shotgun (WGS) entry which is preliminary data.</text>
</comment>
<dbReference type="InterPro" id="IPR036427">
    <property type="entry name" value="Bromodomain-like_sf"/>
</dbReference>
<feature type="region of interest" description="Disordered" evidence="3">
    <location>
        <begin position="799"/>
        <end position="853"/>
    </location>
</feature>
<evidence type="ECO:0000256" key="3">
    <source>
        <dbReference type="SAM" id="MobiDB-lite"/>
    </source>
</evidence>
<feature type="compositionally biased region" description="Basic residues" evidence="3">
    <location>
        <begin position="482"/>
        <end position="506"/>
    </location>
</feature>
<keyword evidence="1 2" id="KW-0103">Bromodomain</keyword>
<dbReference type="Proteomes" id="UP000821837">
    <property type="component" value="Unassembled WGS sequence"/>
</dbReference>
<name>A0A9D4SNL8_RHISA</name>
<feature type="region of interest" description="Disordered" evidence="3">
    <location>
        <begin position="460"/>
        <end position="506"/>
    </location>
</feature>
<evidence type="ECO:0000313" key="5">
    <source>
        <dbReference type="EMBL" id="KAH7935821.1"/>
    </source>
</evidence>
<proteinExistence type="predicted"/>
<feature type="compositionally biased region" description="Low complexity" evidence="3">
    <location>
        <begin position="585"/>
        <end position="602"/>
    </location>
</feature>
<evidence type="ECO:0000259" key="4">
    <source>
        <dbReference type="PROSITE" id="PS50014"/>
    </source>
</evidence>
<accession>A0A9D4SNL8</accession>
<dbReference type="PANTHER" id="PTHR31095">
    <property type="entry name" value="RIKEN CDNA 9930021J03 GENE"/>
    <property type="match status" value="1"/>
</dbReference>
<feature type="domain" description="Bromo" evidence="4">
    <location>
        <begin position="92"/>
        <end position="162"/>
    </location>
</feature>
<feature type="region of interest" description="Disordered" evidence="3">
    <location>
        <begin position="644"/>
        <end position="676"/>
    </location>
</feature>
<protein>
    <recommendedName>
        <fullName evidence="4">Bromo domain-containing protein</fullName>
    </recommendedName>
</protein>
<dbReference type="EMBL" id="JABSTV010001255">
    <property type="protein sequence ID" value="KAH7935821.1"/>
    <property type="molecule type" value="Genomic_DNA"/>
</dbReference>
<evidence type="ECO:0000313" key="6">
    <source>
        <dbReference type="Proteomes" id="UP000821837"/>
    </source>
</evidence>
<feature type="compositionally biased region" description="Low complexity" evidence="3">
    <location>
        <begin position="807"/>
        <end position="816"/>
    </location>
</feature>
<dbReference type="PRINTS" id="PR00503">
    <property type="entry name" value="BROMODOMAIN"/>
</dbReference>